<comment type="similarity">
    <text evidence="2 5">Belongs to the flagella basal body rod proteins family.</text>
</comment>
<dbReference type="NCBIfam" id="NF004238">
    <property type="entry name" value="PRK05682.1-1"/>
    <property type="match status" value="1"/>
</dbReference>
<feature type="domain" description="Flagellar basal-body/hook protein C-terminal" evidence="7">
    <location>
        <begin position="377"/>
        <end position="422"/>
    </location>
</feature>
<organism evidence="10 11">
    <name type="scientific">Ideonella margarita</name>
    <dbReference type="NCBI Taxonomy" id="2984191"/>
    <lineage>
        <taxon>Bacteria</taxon>
        <taxon>Pseudomonadati</taxon>
        <taxon>Pseudomonadota</taxon>
        <taxon>Betaproteobacteria</taxon>
        <taxon>Burkholderiales</taxon>
        <taxon>Sphaerotilaceae</taxon>
        <taxon>Ideonella</taxon>
    </lineage>
</organism>
<comment type="function">
    <text evidence="5">A flexible structure which links the flagellar filament to the drive apparatus in the basal body.</text>
</comment>
<dbReference type="Pfam" id="PF00460">
    <property type="entry name" value="Flg_bb_rod"/>
    <property type="match status" value="1"/>
</dbReference>
<sequence>MSFQQGLSGLNVTSKSLEVIGNNVANANTYGAKASRAEFADMYANALNGAGVNNIGIGVRLAAVSQQFTQGGITSTENPMDVAINGGGFFQLTDGVNPVTYSRNGQFKVDKEGYIVNNEKLQLMGYQADGNGVIQPGLAVPLRLPTAGISPAETNKVNLEFNLDSREGVRDPGATVSPRIDFTDADTYNKATSVTVFDQKGQPVALTYYFQKTDTDKWNVYATANGKTIGGVDGDPQPISGTDALSFTTDGATISPSSLTVDIPASTNVNGAVTLPISGVEIDLSGSTQYGTNFATTNVAQDGYAPGSLTSIVIEGTGIVMARYSNGQSKPAGQVELASFRNPQGLQPMGGNGWQRTYASGDPVVGTPGVGNMGDLQSGALEESNVDLTGELVNMITAQRNYQANAQTIKTMDQVMQTLVNLR</sequence>
<evidence type="ECO:0000256" key="3">
    <source>
        <dbReference type="ARBA" id="ARBA00019015"/>
    </source>
</evidence>
<dbReference type="NCBIfam" id="TIGR03506">
    <property type="entry name" value="FlgEFG_subfam"/>
    <property type="match status" value="1"/>
</dbReference>
<evidence type="ECO:0000259" key="9">
    <source>
        <dbReference type="Pfam" id="PF22692"/>
    </source>
</evidence>
<keyword evidence="10" id="KW-0966">Cell projection</keyword>
<dbReference type="RefSeq" id="WP_341400017.1">
    <property type="nucleotide sequence ID" value="NZ_JBBUTI010000010.1"/>
</dbReference>
<keyword evidence="10" id="KW-0969">Cilium</keyword>
<dbReference type="Pfam" id="PF22692">
    <property type="entry name" value="LlgE_F_G_D1"/>
    <property type="match status" value="1"/>
</dbReference>
<accession>A0ABU9C741</accession>
<dbReference type="PANTHER" id="PTHR30435">
    <property type="entry name" value="FLAGELLAR PROTEIN"/>
    <property type="match status" value="1"/>
</dbReference>
<dbReference type="InterPro" id="IPR037058">
    <property type="entry name" value="Falgellar_hook_FlgE_sf"/>
</dbReference>
<dbReference type="InterPro" id="IPR020013">
    <property type="entry name" value="Flagellar_FlgE/F/G"/>
</dbReference>
<evidence type="ECO:0000259" key="8">
    <source>
        <dbReference type="Pfam" id="PF07559"/>
    </source>
</evidence>
<feature type="domain" description="Flagellar hook protein FlgE/F/G-like D1" evidence="9">
    <location>
        <begin position="83"/>
        <end position="125"/>
    </location>
</feature>
<evidence type="ECO:0000256" key="4">
    <source>
        <dbReference type="ARBA" id="ARBA00023143"/>
    </source>
</evidence>
<feature type="domain" description="Flagellar hook protein FlgE D2" evidence="8">
    <location>
        <begin position="162"/>
        <end position="304"/>
    </location>
</feature>
<feature type="domain" description="Flagellar basal body rod protein N-terminal" evidence="6">
    <location>
        <begin position="6"/>
        <end position="33"/>
    </location>
</feature>
<dbReference type="InterPro" id="IPR019776">
    <property type="entry name" value="Flagellar_basal_body_rod_CS"/>
</dbReference>
<comment type="subcellular location">
    <subcellularLocation>
        <location evidence="1 5">Bacterial flagellum basal body</location>
    </subcellularLocation>
</comment>
<reference evidence="10 11" key="1">
    <citation type="submission" date="2024-04" db="EMBL/GenBank/DDBJ databases">
        <title>Novel species of the genus Ideonella isolated from streams.</title>
        <authorList>
            <person name="Lu H."/>
        </authorList>
    </citation>
    <scope>NUCLEOTIDE SEQUENCE [LARGE SCALE GENOMIC DNA]</scope>
    <source>
        <strain evidence="10 11">LYT19W</strain>
    </source>
</reference>
<dbReference type="PANTHER" id="PTHR30435:SF1">
    <property type="entry name" value="FLAGELLAR HOOK PROTEIN FLGE"/>
    <property type="match status" value="1"/>
</dbReference>
<evidence type="ECO:0000256" key="5">
    <source>
        <dbReference type="RuleBase" id="RU362116"/>
    </source>
</evidence>
<keyword evidence="10" id="KW-0282">Flagellum</keyword>
<dbReference type="SUPFAM" id="SSF117143">
    <property type="entry name" value="Flagellar hook protein flgE"/>
    <property type="match status" value="1"/>
</dbReference>
<dbReference type="Pfam" id="PF07559">
    <property type="entry name" value="FlgE_D2"/>
    <property type="match status" value="1"/>
</dbReference>
<keyword evidence="11" id="KW-1185">Reference proteome</keyword>
<gene>
    <name evidence="10" type="primary">flgE</name>
    <name evidence="10" type="ORF">AACH00_15215</name>
</gene>
<name>A0ABU9C741_9BURK</name>
<proteinExistence type="inferred from homology"/>
<evidence type="ECO:0000256" key="1">
    <source>
        <dbReference type="ARBA" id="ARBA00004117"/>
    </source>
</evidence>
<keyword evidence="4 5" id="KW-0975">Bacterial flagellum</keyword>
<dbReference type="InterPro" id="IPR011491">
    <property type="entry name" value="FlgE_D2"/>
</dbReference>
<dbReference type="PROSITE" id="PS00588">
    <property type="entry name" value="FLAGELLA_BB_ROD"/>
    <property type="match status" value="1"/>
</dbReference>
<protein>
    <recommendedName>
        <fullName evidence="3 5">Flagellar hook protein FlgE</fullName>
    </recommendedName>
</protein>
<dbReference type="EMBL" id="JBBUTI010000010">
    <property type="protein sequence ID" value="MEK8047711.1"/>
    <property type="molecule type" value="Genomic_DNA"/>
</dbReference>
<dbReference type="Proteomes" id="UP001379945">
    <property type="component" value="Unassembled WGS sequence"/>
</dbReference>
<evidence type="ECO:0000313" key="10">
    <source>
        <dbReference type="EMBL" id="MEK8047711.1"/>
    </source>
</evidence>
<dbReference type="InterPro" id="IPR037925">
    <property type="entry name" value="FlgE/F/G-like"/>
</dbReference>
<dbReference type="InterPro" id="IPR053967">
    <property type="entry name" value="LlgE_F_G-like_D1"/>
</dbReference>
<evidence type="ECO:0000256" key="2">
    <source>
        <dbReference type="ARBA" id="ARBA00009677"/>
    </source>
</evidence>
<evidence type="ECO:0000259" key="6">
    <source>
        <dbReference type="Pfam" id="PF00460"/>
    </source>
</evidence>
<evidence type="ECO:0000313" key="11">
    <source>
        <dbReference type="Proteomes" id="UP001379945"/>
    </source>
</evidence>
<dbReference type="InterPro" id="IPR001444">
    <property type="entry name" value="Flag_bb_rod_N"/>
</dbReference>
<dbReference type="InterPro" id="IPR010930">
    <property type="entry name" value="Flg_bb/hook_C_dom"/>
</dbReference>
<evidence type="ECO:0000259" key="7">
    <source>
        <dbReference type="Pfam" id="PF06429"/>
    </source>
</evidence>
<comment type="caution">
    <text evidence="10">The sequence shown here is derived from an EMBL/GenBank/DDBJ whole genome shotgun (WGS) entry which is preliminary data.</text>
</comment>
<dbReference type="Gene3D" id="2.60.98.20">
    <property type="entry name" value="Flagellar hook protein FlgE"/>
    <property type="match status" value="1"/>
</dbReference>
<dbReference type="Pfam" id="PF06429">
    <property type="entry name" value="Flg_bbr_C"/>
    <property type="match status" value="1"/>
</dbReference>